<dbReference type="SUPFAM" id="SSF52172">
    <property type="entry name" value="CheY-like"/>
    <property type="match status" value="1"/>
</dbReference>
<dbReference type="Proteomes" id="UP001238540">
    <property type="component" value="Unassembled WGS sequence"/>
</dbReference>
<sequence length="383" mass="42889">MTENTFHVLYIDDDELMLKAVGRVIRRLKPDWTLTLIQDSAHWLDHTVTHSISPDLVVSDLVMPEIKGDELLVQVSQHFPSSIRALITGDTSIEINALTSSWTHFILPKPFTEKDFEQVLNCAERLKKLPFSESCRKLLSGIECLPVLPSIVRQLQRCADDDMCNGKAFSSIVANEPSLAGQVIKAANSAYWGFETKTTALDTAISRLGMTAVSGFAVAMMSHRSFKKVAKEQHNEIVGRYQRLASVSVGLANQLGWEKERQEKLYLVCLLSSIGELTLVEMGDQKERDSAPYLDVKNGYQDRLVICAYVLILWGYDLGFAESVLSLQTAEINHAPHEWAINQVVLFCESLLDAQAQQALPVWLDALPQQTRILITPLLTLEH</sequence>
<feature type="domain" description="Response regulatory" evidence="2">
    <location>
        <begin position="7"/>
        <end position="124"/>
    </location>
</feature>
<dbReference type="Pfam" id="PF08668">
    <property type="entry name" value="HDOD"/>
    <property type="match status" value="1"/>
</dbReference>
<name>A0ABT8BU12_9VIBR</name>
<dbReference type="EMBL" id="JAUFQC010000001">
    <property type="protein sequence ID" value="MDN3609934.1"/>
    <property type="molecule type" value="Genomic_DNA"/>
</dbReference>
<dbReference type="InterPro" id="IPR011006">
    <property type="entry name" value="CheY-like_superfamily"/>
</dbReference>
<dbReference type="Pfam" id="PF00072">
    <property type="entry name" value="Response_reg"/>
    <property type="match status" value="1"/>
</dbReference>
<dbReference type="InterPro" id="IPR013976">
    <property type="entry name" value="HDOD"/>
</dbReference>
<keyword evidence="5" id="KW-1185">Reference proteome</keyword>
<feature type="modified residue" description="4-aspartylphosphate" evidence="1">
    <location>
        <position position="60"/>
    </location>
</feature>
<dbReference type="SMART" id="SM00448">
    <property type="entry name" value="REC"/>
    <property type="match status" value="1"/>
</dbReference>
<dbReference type="PROSITE" id="PS50110">
    <property type="entry name" value="RESPONSE_REGULATORY"/>
    <property type="match status" value="1"/>
</dbReference>
<dbReference type="Gene3D" id="3.40.50.2300">
    <property type="match status" value="1"/>
</dbReference>
<dbReference type="Gene3D" id="1.10.3210.10">
    <property type="entry name" value="Hypothetical protein af1432"/>
    <property type="match status" value="1"/>
</dbReference>
<gene>
    <name evidence="4" type="ORF">QWZ16_09505</name>
</gene>
<evidence type="ECO:0000313" key="5">
    <source>
        <dbReference type="Proteomes" id="UP001238540"/>
    </source>
</evidence>
<dbReference type="PROSITE" id="PS51833">
    <property type="entry name" value="HDOD"/>
    <property type="match status" value="1"/>
</dbReference>
<dbReference type="InterPro" id="IPR001789">
    <property type="entry name" value="Sig_transdc_resp-reg_receiver"/>
</dbReference>
<feature type="domain" description="HDOD" evidence="3">
    <location>
        <begin position="145"/>
        <end position="330"/>
    </location>
</feature>
<dbReference type="PANTHER" id="PTHR33525:SF5">
    <property type="entry name" value="TWO COMPONENT SIGNAL TRANSDUCTION SYSTEM RESPONSE REGULATOR"/>
    <property type="match status" value="1"/>
</dbReference>
<dbReference type="InterPro" id="IPR052340">
    <property type="entry name" value="RNase_Y/CdgJ"/>
</dbReference>
<comment type="caution">
    <text evidence="4">The sequence shown here is derived from an EMBL/GenBank/DDBJ whole genome shotgun (WGS) entry which is preliminary data.</text>
</comment>
<dbReference type="PANTHER" id="PTHR33525">
    <property type="match status" value="1"/>
</dbReference>
<accession>A0ABT8BU12</accession>
<organism evidence="4 5">
    <name type="scientific">Vibrio ostreicida</name>
    <dbReference type="NCBI Taxonomy" id="526588"/>
    <lineage>
        <taxon>Bacteria</taxon>
        <taxon>Pseudomonadati</taxon>
        <taxon>Pseudomonadota</taxon>
        <taxon>Gammaproteobacteria</taxon>
        <taxon>Vibrionales</taxon>
        <taxon>Vibrionaceae</taxon>
        <taxon>Vibrio</taxon>
    </lineage>
</organism>
<dbReference type="PIRSF" id="PIRSF036883">
    <property type="entry name" value="RR_HD-GYP_mod"/>
    <property type="match status" value="1"/>
</dbReference>
<dbReference type="SUPFAM" id="SSF109604">
    <property type="entry name" value="HD-domain/PDEase-like"/>
    <property type="match status" value="1"/>
</dbReference>
<evidence type="ECO:0000259" key="2">
    <source>
        <dbReference type="PROSITE" id="PS50110"/>
    </source>
</evidence>
<evidence type="ECO:0000256" key="1">
    <source>
        <dbReference type="PROSITE-ProRule" id="PRU00169"/>
    </source>
</evidence>
<evidence type="ECO:0000259" key="3">
    <source>
        <dbReference type="PROSITE" id="PS51833"/>
    </source>
</evidence>
<protein>
    <submittedName>
        <fullName evidence="4">HDOD domain-containing protein</fullName>
    </submittedName>
</protein>
<dbReference type="InterPro" id="IPR014626">
    <property type="entry name" value="Sig_transdc_resp-reg_put"/>
</dbReference>
<reference evidence="5" key="1">
    <citation type="journal article" date="2019" name="Int. J. Syst. Evol. Microbiol.">
        <title>The Global Catalogue of Microorganisms (GCM) 10K type strain sequencing project: providing services to taxonomists for standard genome sequencing and annotation.</title>
        <authorList>
            <consortium name="The Broad Institute Genomics Platform"/>
            <consortium name="The Broad Institute Genome Sequencing Center for Infectious Disease"/>
            <person name="Wu L."/>
            <person name="Ma J."/>
        </authorList>
    </citation>
    <scope>NUCLEOTIDE SEQUENCE [LARGE SCALE GENOMIC DNA]</scope>
    <source>
        <strain evidence="5">CECT 7398</strain>
    </source>
</reference>
<dbReference type="RefSeq" id="WP_170883388.1">
    <property type="nucleotide sequence ID" value="NZ_JABEYA020000017.1"/>
</dbReference>
<proteinExistence type="predicted"/>
<evidence type="ECO:0000313" key="4">
    <source>
        <dbReference type="EMBL" id="MDN3609934.1"/>
    </source>
</evidence>
<keyword evidence="1" id="KW-0597">Phosphoprotein</keyword>